<dbReference type="OrthoDB" id="6716560at2"/>
<evidence type="ECO:0000313" key="1">
    <source>
        <dbReference type="EMBL" id="AYF74980.1"/>
    </source>
</evidence>
<keyword evidence="2" id="KW-1185">Reference proteome</keyword>
<dbReference type="PANTHER" id="PTHR42877:SF4">
    <property type="entry name" value="FAD_NAD(P)-BINDING DOMAIN-CONTAINING PROTEIN-RELATED"/>
    <property type="match status" value="1"/>
</dbReference>
<dbReference type="EMBL" id="CP032568">
    <property type="protein sequence ID" value="AYF74980.1"/>
    <property type="molecule type" value="Genomic_DNA"/>
</dbReference>
<reference evidence="1 2" key="1">
    <citation type="submission" date="2018-09" db="EMBL/GenBank/DDBJ databases">
        <title>Nocardia yunnanensis sp. nov., an actinomycete isolated from a soil sample.</title>
        <authorList>
            <person name="Zhang J."/>
        </authorList>
    </citation>
    <scope>NUCLEOTIDE SEQUENCE [LARGE SCALE GENOMIC DNA]</scope>
    <source>
        <strain evidence="1 2">CFHS0054</strain>
    </source>
</reference>
<protein>
    <submittedName>
        <fullName evidence="1">Uncharacterized protein</fullName>
    </submittedName>
</protein>
<dbReference type="AlphaFoldDB" id="A0A386ZBH9"/>
<dbReference type="PANTHER" id="PTHR42877">
    <property type="entry name" value="L-ORNITHINE N(5)-MONOOXYGENASE-RELATED"/>
    <property type="match status" value="1"/>
</dbReference>
<gene>
    <name evidence="1" type="ORF">D7D52_15195</name>
</gene>
<dbReference type="InterPro" id="IPR051209">
    <property type="entry name" value="FAD-bind_Monooxygenase_sf"/>
</dbReference>
<evidence type="ECO:0000313" key="2">
    <source>
        <dbReference type="Proteomes" id="UP000267164"/>
    </source>
</evidence>
<dbReference type="KEGG" id="nyu:D7D52_15195"/>
<dbReference type="InterPro" id="IPR036188">
    <property type="entry name" value="FAD/NAD-bd_sf"/>
</dbReference>
<dbReference type="RefSeq" id="WP_120737038.1">
    <property type="nucleotide sequence ID" value="NZ_CP032568.1"/>
</dbReference>
<proteinExistence type="predicted"/>
<name>A0A386ZBH9_9NOCA</name>
<dbReference type="Gene3D" id="3.50.50.60">
    <property type="entry name" value="FAD/NAD(P)-binding domain"/>
    <property type="match status" value="1"/>
</dbReference>
<dbReference type="Proteomes" id="UP000267164">
    <property type="component" value="Chromosome"/>
</dbReference>
<dbReference type="SUPFAM" id="SSF51905">
    <property type="entry name" value="FAD/NAD(P)-binding domain"/>
    <property type="match status" value="1"/>
</dbReference>
<accession>A0A386ZBH9</accession>
<sequence length="228" mass="25170">MISPTRRGDPRSARAGFTGPIVRCTHWRDQHELDRLHVAVIGGGTALARIVPPVVDQARRVTVFQHDPIWILPTPPLPGAGSLLRRLPAGLVIPARFRPESVALGGSVAGVDPGQKHAGMTEGARARRTGEVLRQVAEELLRQVGEELLRRAAGANLRVQVRDPWQRRLLTPDHRAAVRVHGRYYRALGRANCRLVSWPIARLAPLGVRTVDGVEHRVDCIIYAEDML</sequence>
<organism evidence="1 2">
    <name type="scientific">Nocardia yunnanensis</name>
    <dbReference type="NCBI Taxonomy" id="2382165"/>
    <lineage>
        <taxon>Bacteria</taxon>
        <taxon>Bacillati</taxon>
        <taxon>Actinomycetota</taxon>
        <taxon>Actinomycetes</taxon>
        <taxon>Mycobacteriales</taxon>
        <taxon>Nocardiaceae</taxon>
        <taxon>Nocardia</taxon>
    </lineage>
</organism>